<feature type="domain" description="Major facilitator superfamily (MFS) profile" evidence="8">
    <location>
        <begin position="21"/>
        <end position="403"/>
    </location>
</feature>
<dbReference type="GeneID" id="24830120"/>
<gene>
    <name evidence="9" type="ORF">MSHOH_0960</name>
</gene>
<feature type="transmembrane region" description="Helical" evidence="7">
    <location>
        <begin position="119"/>
        <end position="142"/>
    </location>
</feature>
<keyword evidence="6 7" id="KW-0472">Membrane</keyword>
<evidence type="ECO:0000256" key="6">
    <source>
        <dbReference type="ARBA" id="ARBA00023136"/>
    </source>
</evidence>
<proteinExistence type="predicted"/>
<keyword evidence="3" id="KW-1003">Cell membrane</keyword>
<dbReference type="InterPro" id="IPR036259">
    <property type="entry name" value="MFS_trans_sf"/>
</dbReference>
<comment type="subcellular location">
    <subcellularLocation>
        <location evidence="1">Cell membrane</location>
        <topology evidence="1">Multi-pass membrane protein</topology>
    </subcellularLocation>
</comment>
<evidence type="ECO:0000256" key="4">
    <source>
        <dbReference type="ARBA" id="ARBA00022692"/>
    </source>
</evidence>
<dbReference type="PANTHER" id="PTHR43414:SF6">
    <property type="entry name" value="MULTIDRUG RESISTANCE PROTEIN MDTG"/>
    <property type="match status" value="1"/>
</dbReference>
<dbReference type="CDD" id="cd17325">
    <property type="entry name" value="MFS_MdtG_SLC18_like"/>
    <property type="match status" value="1"/>
</dbReference>
<feature type="transmembrane region" description="Helical" evidence="7">
    <location>
        <begin position="95"/>
        <end position="113"/>
    </location>
</feature>
<dbReference type="HOGENOM" id="CLU_001265_10_14_2"/>
<dbReference type="EMBL" id="CP009516">
    <property type="protein sequence ID" value="AKB77443.1"/>
    <property type="molecule type" value="Genomic_DNA"/>
</dbReference>
<accession>A0A0E3SDD6</accession>
<feature type="transmembrane region" description="Helical" evidence="7">
    <location>
        <begin position="154"/>
        <end position="178"/>
    </location>
</feature>
<evidence type="ECO:0000313" key="9">
    <source>
        <dbReference type="EMBL" id="AKB77443.1"/>
    </source>
</evidence>
<dbReference type="KEGG" id="mhor:MSHOH_0960"/>
<dbReference type="OrthoDB" id="117970at2157"/>
<dbReference type="SUPFAM" id="SSF103473">
    <property type="entry name" value="MFS general substrate transporter"/>
    <property type="match status" value="2"/>
</dbReference>
<dbReference type="Gene3D" id="1.20.1250.20">
    <property type="entry name" value="MFS general substrate transporter like domains"/>
    <property type="match status" value="2"/>
</dbReference>
<dbReference type="PATRIC" id="fig|1434110.4.peg.1192"/>
<feature type="transmembrane region" description="Helical" evidence="7">
    <location>
        <begin position="61"/>
        <end position="83"/>
    </location>
</feature>
<organism evidence="9 10">
    <name type="scientific">Methanosarcina horonobensis HB-1 = JCM 15518</name>
    <dbReference type="NCBI Taxonomy" id="1434110"/>
    <lineage>
        <taxon>Archaea</taxon>
        <taxon>Methanobacteriati</taxon>
        <taxon>Methanobacteriota</taxon>
        <taxon>Stenosarchaea group</taxon>
        <taxon>Methanomicrobia</taxon>
        <taxon>Methanosarcinales</taxon>
        <taxon>Methanosarcinaceae</taxon>
        <taxon>Methanosarcina</taxon>
    </lineage>
</organism>
<keyword evidence="2" id="KW-0813">Transport</keyword>
<dbReference type="PROSITE" id="PS50850">
    <property type="entry name" value="MFS"/>
    <property type="match status" value="1"/>
</dbReference>
<dbReference type="InterPro" id="IPR020846">
    <property type="entry name" value="MFS_dom"/>
</dbReference>
<feature type="transmembrane region" description="Helical" evidence="7">
    <location>
        <begin position="224"/>
        <end position="247"/>
    </location>
</feature>
<keyword evidence="10" id="KW-1185">Reference proteome</keyword>
<keyword evidence="5 7" id="KW-1133">Transmembrane helix</keyword>
<feature type="transmembrane region" description="Helical" evidence="7">
    <location>
        <begin position="259"/>
        <end position="279"/>
    </location>
</feature>
<keyword evidence="4 7" id="KW-0812">Transmembrane</keyword>
<evidence type="ECO:0000256" key="1">
    <source>
        <dbReference type="ARBA" id="ARBA00004651"/>
    </source>
</evidence>
<evidence type="ECO:0000256" key="2">
    <source>
        <dbReference type="ARBA" id="ARBA00022448"/>
    </source>
</evidence>
<protein>
    <submittedName>
        <fullName evidence="9">Multidrug resistance protein B</fullName>
    </submittedName>
</protein>
<evidence type="ECO:0000256" key="7">
    <source>
        <dbReference type="SAM" id="Phobius"/>
    </source>
</evidence>
<feature type="transmembrane region" description="Helical" evidence="7">
    <location>
        <begin position="34"/>
        <end position="55"/>
    </location>
</feature>
<dbReference type="PANTHER" id="PTHR43414">
    <property type="entry name" value="MULTIDRUG RESISTANCE PROTEIN MDTG"/>
    <property type="match status" value="1"/>
</dbReference>
<dbReference type="GO" id="GO:0005886">
    <property type="term" value="C:plasma membrane"/>
    <property type="evidence" value="ECO:0007669"/>
    <property type="project" value="UniProtKB-SubCell"/>
</dbReference>
<feature type="transmembrane region" description="Helical" evidence="7">
    <location>
        <begin position="184"/>
        <end position="203"/>
    </location>
</feature>
<evidence type="ECO:0000256" key="3">
    <source>
        <dbReference type="ARBA" id="ARBA00022475"/>
    </source>
</evidence>
<sequence>MNICNLQKNAFPNFFGNINPELYVLSLSRFCEDLGSGMLVALIPLYISDLGASFLSGLPLVARAGLVMTVFGLFSALTQPIMGRFSDRLDRRRPFILFGLIGYTFFSFLYSQVTNYEQLLFIRLLQGITVGATIPAVIAMVTHISTSETRGKSVGIYTTIRGVGFGLGPVVGGAIARYWGFDAGFYSCSLLGVISLVLVTFFVKETRSSPEPASEKIRSKKTYASVYSLAGAMLMMMVGIMMVVALLPEYEVRLEASELSLGVAVSAYIFARLLFQAPLGSLSDRIGRKKLIAGGLFLSVPLVVGMGYIASVGQLILFRAFQGLLVAAIDTPAMALAADLSDGSSLGSRLSVITTAQAAGMAFGPIFGGFLAGYVTFVTPFYACALLMLLAGFVVIKKVEEPEKVTEPGTA</sequence>
<reference evidence="9 10" key="1">
    <citation type="submission" date="2014-07" db="EMBL/GenBank/DDBJ databases">
        <title>Methanogenic archaea and the global carbon cycle.</title>
        <authorList>
            <person name="Henriksen J.R."/>
            <person name="Luke J."/>
            <person name="Reinhart S."/>
            <person name="Benedict M.N."/>
            <person name="Youngblut N.D."/>
            <person name="Metcalf M.E."/>
            <person name="Whitaker R.J."/>
            <person name="Metcalf W.W."/>
        </authorList>
    </citation>
    <scope>NUCLEOTIDE SEQUENCE [LARGE SCALE GENOMIC DNA]</scope>
    <source>
        <strain evidence="9 10">HB-1</strain>
    </source>
</reference>
<dbReference type="Proteomes" id="UP000033101">
    <property type="component" value="Chromosome"/>
</dbReference>
<feature type="transmembrane region" description="Helical" evidence="7">
    <location>
        <begin position="291"/>
        <end position="310"/>
    </location>
</feature>
<evidence type="ECO:0000313" key="10">
    <source>
        <dbReference type="Proteomes" id="UP000033101"/>
    </source>
</evidence>
<feature type="transmembrane region" description="Helical" evidence="7">
    <location>
        <begin position="377"/>
        <end position="396"/>
    </location>
</feature>
<dbReference type="RefSeq" id="WP_048137866.1">
    <property type="nucleotide sequence ID" value="NZ_CP009516.1"/>
</dbReference>
<name>A0A0E3SDD6_9EURY</name>
<dbReference type="Pfam" id="PF07690">
    <property type="entry name" value="MFS_1"/>
    <property type="match status" value="1"/>
</dbReference>
<dbReference type="STRING" id="1434110.MSHOH_0960"/>
<dbReference type="AlphaFoldDB" id="A0A0E3SDD6"/>
<dbReference type="InterPro" id="IPR011701">
    <property type="entry name" value="MFS"/>
</dbReference>
<evidence type="ECO:0000259" key="8">
    <source>
        <dbReference type="PROSITE" id="PS50850"/>
    </source>
</evidence>
<evidence type="ECO:0000256" key="5">
    <source>
        <dbReference type="ARBA" id="ARBA00022989"/>
    </source>
</evidence>
<dbReference type="GO" id="GO:0022857">
    <property type="term" value="F:transmembrane transporter activity"/>
    <property type="evidence" value="ECO:0007669"/>
    <property type="project" value="InterPro"/>
</dbReference>